<gene>
    <name evidence="2" type="ORF">LuPra_00014</name>
</gene>
<dbReference type="STRING" id="1855912.LuPra_00014"/>
<dbReference type="RefSeq" id="WP_110168872.1">
    <property type="nucleotide sequence ID" value="NZ_CP015136.1"/>
</dbReference>
<name>A0A143PEB2_LUTPR</name>
<evidence type="ECO:0000259" key="1">
    <source>
        <dbReference type="Pfam" id="PF12867"/>
    </source>
</evidence>
<dbReference type="AlphaFoldDB" id="A0A143PEB2"/>
<dbReference type="EMBL" id="CP015136">
    <property type="protein sequence ID" value="AMY06855.1"/>
    <property type="molecule type" value="Genomic_DNA"/>
</dbReference>
<accession>A0A143PEB2</accession>
<dbReference type="Pfam" id="PF12867">
    <property type="entry name" value="DinB_2"/>
    <property type="match status" value="1"/>
</dbReference>
<dbReference type="InterPro" id="IPR024775">
    <property type="entry name" value="DinB-like"/>
</dbReference>
<evidence type="ECO:0000313" key="3">
    <source>
        <dbReference type="Proteomes" id="UP000076079"/>
    </source>
</evidence>
<dbReference type="SUPFAM" id="SSF109854">
    <property type="entry name" value="DinB/YfiT-like putative metalloenzymes"/>
    <property type="match status" value="1"/>
</dbReference>
<organism evidence="2 3">
    <name type="scientific">Luteitalea pratensis</name>
    <dbReference type="NCBI Taxonomy" id="1855912"/>
    <lineage>
        <taxon>Bacteria</taxon>
        <taxon>Pseudomonadati</taxon>
        <taxon>Acidobacteriota</taxon>
        <taxon>Vicinamibacteria</taxon>
        <taxon>Vicinamibacterales</taxon>
        <taxon>Vicinamibacteraceae</taxon>
        <taxon>Luteitalea</taxon>
    </lineage>
</organism>
<feature type="domain" description="DinB-like" evidence="1">
    <location>
        <begin position="28"/>
        <end position="160"/>
    </location>
</feature>
<dbReference type="KEGG" id="abac:LuPra_00014"/>
<keyword evidence="3" id="KW-1185">Reference proteome</keyword>
<dbReference type="Proteomes" id="UP000076079">
    <property type="component" value="Chromosome"/>
</dbReference>
<proteinExistence type="predicted"/>
<protein>
    <submittedName>
        <fullName evidence="2">DinB superfamily protein</fullName>
    </submittedName>
</protein>
<sequence>MPNELPEVWLRGPVEGYPAELQPVVHALLQVREEVARHAADLTVEQLWARPGNAGSIGFHLRHIAGATDRLLTYARDESLAPEQLAWLKAEGVPGDPPATAAEAIDVAQQGIDRALAQVRETDVRTLLDARGVGRARLPTTVIGLVFHAAEHAGRHAGQIATMRKVVKGGA</sequence>
<dbReference type="OrthoDB" id="116753at2"/>
<dbReference type="Gene3D" id="1.20.120.450">
    <property type="entry name" value="dinb family like domain"/>
    <property type="match status" value="1"/>
</dbReference>
<reference evidence="2 3" key="1">
    <citation type="journal article" date="2016" name="Genome Announc.">
        <title>First Complete Genome Sequence of a Subdivision 6 Acidobacterium Strain.</title>
        <authorList>
            <person name="Huang S."/>
            <person name="Vieira S."/>
            <person name="Bunk B."/>
            <person name="Riedel T."/>
            <person name="Sproer C."/>
            <person name="Overmann J."/>
        </authorList>
    </citation>
    <scope>NUCLEOTIDE SEQUENCE [LARGE SCALE GENOMIC DNA]</scope>
    <source>
        <strain evidence="3">DSM 100886 HEG_-6_39</strain>
    </source>
</reference>
<dbReference type="InterPro" id="IPR034660">
    <property type="entry name" value="DinB/YfiT-like"/>
</dbReference>
<reference evidence="3" key="2">
    <citation type="submission" date="2016-04" db="EMBL/GenBank/DDBJ databases">
        <title>First Complete Genome Sequence of a Subdivision 6 Acidobacterium.</title>
        <authorList>
            <person name="Huang S."/>
            <person name="Vieira S."/>
            <person name="Bunk B."/>
            <person name="Riedel T."/>
            <person name="Sproeer C."/>
            <person name="Overmann J."/>
        </authorList>
    </citation>
    <scope>NUCLEOTIDE SEQUENCE [LARGE SCALE GENOMIC DNA]</scope>
    <source>
        <strain evidence="3">DSM 100886 HEG_-6_39</strain>
    </source>
</reference>
<evidence type="ECO:0000313" key="2">
    <source>
        <dbReference type="EMBL" id="AMY06855.1"/>
    </source>
</evidence>